<dbReference type="InterPro" id="IPR036942">
    <property type="entry name" value="Beta-barrel_TonB_sf"/>
</dbReference>
<dbReference type="InterPro" id="IPR012910">
    <property type="entry name" value="Plug_dom"/>
</dbReference>
<dbReference type="Pfam" id="PF07715">
    <property type="entry name" value="Plug"/>
    <property type="match status" value="1"/>
</dbReference>
<dbReference type="InterPro" id="IPR010104">
    <property type="entry name" value="TonB_rcpt_bac"/>
</dbReference>
<sequence length="949" mass="104584">MGLPLMAQAQDAQNENVEVIEVKGLAGSMAESARQKRFNTRIVDAVVAEDIGKLPDNNIAEALQRITGVSISSNFGVGESVTIRGISQNRVELNGRSTSGSGRGGISLEDFPSTFLKTVEVIKSPTPEMIEGALGGTINMKTVRPLELKEPLVAFTLDAEYADKTENWAPRFNISAGTNWDLGDAGSFGASAILAVQDRTLRRDEFFNLVTPTELDLDGDGISEQANNAGGNFLVRSQNTAEQKTEKRDRTAYGISLQWAPKELEGFVYLDINATELDGGQEAYSVLNDSKDYSDLVLNNAYGDNHGQLHNFGSGSVFVQPKTWADFTTNESTSNALGGEFQLTDQLKVSGEVAYTKSEALRTKSEFNLRPISREQYEADGTITEHLFTITMTQEGDKVPGIAFSDSDALLNPDNLAIRQFTHQRYTIDNEETAMRLDLEYSEPFGIEFIRSVKAGVRTTDRDYELDRHDLRNNGSELKNLQTSVSYNGVVRPTWADEFDDAYGGFKEINHANSFEQNGISGNNALTHYWVYDGALLAYDINGTYDRVKQMLDGSSHALTGSLDDNMVRNTGSYANINEKTQALYTQFNLDFDYITAVVGARYVATELVSSTYDETGQYDYSDFLPSLNLSYNLSDETILRFAAAKVMRRADFGELSPALSVDNSLVTGTQGSYKLDPYRVTQYDFSAEHYFANGGMASAAIFYKDVQSFTVSSSSCVADPDTITGQNVTEYVNVCLLDTAGVSQSDVTYATGNQDLAYVEAQRDAGLTGIVIDTDVNGGSGEVVGLELAYQQQLDFIPGLGFATNYTYADSEQPDGNPLLNISNHTFNGQIYWESDGIQLRVAYNWRDKYLDSQDEKRVRPVGALATGIYNRTDPDAPFFDPTLGNNYRDSRGQFDVSASYDVNEHFTVIANAVNLTGEPIRQVTELDSPWLYSEADRRITFGVRGKF</sequence>
<dbReference type="Proteomes" id="UP001467690">
    <property type="component" value="Unassembled WGS sequence"/>
</dbReference>
<comment type="subcellular location">
    <subcellularLocation>
        <location evidence="1 4">Cell outer membrane</location>
    </subcellularLocation>
</comment>
<dbReference type="InterPro" id="IPR037066">
    <property type="entry name" value="Plug_dom_sf"/>
</dbReference>
<feature type="domain" description="TonB-dependent receptor-like beta-barrel" evidence="5">
    <location>
        <begin position="414"/>
        <end position="917"/>
    </location>
</feature>
<protein>
    <submittedName>
        <fullName evidence="7">TonB-dependent receptor</fullName>
    </submittedName>
</protein>
<gene>
    <name evidence="7" type="ORF">ABS311_19470</name>
</gene>
<dbReference type="EMBL" id="JBELOE010000281">
    <property type="protein sequence ID" value="MER2494060.1"/>
    <property type="molecule type" value="Genomic_DNA"/>
</dbReference>
<name>A0ABV1RMX6_9ALTE</name>
<dbReference type="PANTHER" id="PTHR40980">
    <property type="entry name" value="PLUG DOMAIN-CONTAINING PROTEIN"/>
    <property type="match status" value="1"/>
</dbReference>
<keyword evidence="8" id="KW-1185">Reference proteome</keyword>
<dbReference type="PANTHER" id="PTHR40980:SF3">
    <property type="entry name" value="TONB-DEPENDENT RECEPTOR-LIKE BETA-BARREL DOMAIN-CONTAINING PROTEIN"/>
    <property type="match status" value="1"/>
</dbReference>
<feature type="domain" description="TonB-dependent receptor plug" evidence="6">
    <location>
        <begin position="39"/>
        <end position="137"/>
    </location>
</feature>
<evidence type="ECO:0000256" key="1">
    <source>
        <dbReference type="ARBA" id="ARBA00004442"/>
    </source>
</evidence>
<proteinExistence type="inferred from homology"/>
<keyword evidence="4" id="KW-0798">TonB box</keyword>
<evidence type="ECO:0000313" key="7">
    <source>
        <dbReference type="EMBL" id="MER2494060.1"/>
    </source>
</evidence>
<organism evidence="7 8">
    <name type="scientific">Catenovulum sediminis</name>
    <dbReference type="NCBI Taxonomy" id="1740262"/>
    <lineage>
        <taxon>Bacteria</taxon>
        <taxon>Pseudomonadati</taxon>
        <taxon>Pseudomonadota</taxon>
        <taxon>Gammaproteobacteria</taxon>
        <taxon>Alteromonadales</taxon>
        <taxon>Alteromonadaceae</taxon>
        <taxon>Catenovulum</taxon>
    </lineage>
</organism>
<evidence type="ECO:0000256" key="3">
    <source>
        <dbReference type="ARBA" id="ARBA00023237"/>
    </source>
</evidence>
<keyword evidence="2 4" id="KW-0472">Membrane</keyword>
<dbReference type="Gene3D" id="2.40.170.20">
    <property type="entry name" value="TonB-dependent receptor, beta-barrel domain"/>
    <property type="match status" value="1"/>
</dbReference>
<dbReference type="NCBIfam" id="TIGR01782">
    <property type="entry name" value="TonB-Xanth-Caul"/>
    <property type="match status" value="1"/>
</dbReference>
<evidence type="ECO:0000259" key="6">
    <source>
        <dbReference type="Pfam" id="PF07715"/>
    </source>
</evidence>
<reference evidence="7 8" key="1">
    <citation type="submission" date="2024-06" db="EMBL/GenBank/DDBJ databases">
        <authorList>
            <person name="Chen R.Y."/>
        </authorList>
    </citation>
    <scope>NUCLEOTIDE SEQUENCE [LARGE SCALE GENOMIC DNA]</scope>
    <source>
        <strain evidence="7 8">D2</strain>
    </source>
</reference>
<comment type="caution">
    <text evidence="7">The sequence shown here is derived from an EMBL/GenBank/DDBJ whole genome shotgun (WGS) entry which is preliminary data.</text>
</comment>
<keyword evidence="3" id="KW-0998">Cell outer membrane</keyword>
<dbReference type="Gene3D" id="2.170.130.10">
    <property type="entry name" value="TonB-dependent receptor, plug domain"/>
    <property type="match status" value="1"/>
</dbReference>
<dbReference type="InterPro" id="IPR000531">
    <property type="entry name" value="Beta-barrel_TonB"/>
</dbReference>
<dbReference type="Pfam" id="PF00593">
    <property type="entry name" value="TonB_dep_Rec_b-barrel"/>
    <property type="match status" value="1"/>
</dbReference>
<evidence type="ECO:0000256" key="2">
    <source>
        <dbReference type="ARBA" id="ARBA00023136"/>
    </source>
</evidence>
<evidence type="ECO:0000313" key="8">
    <source>
        <dbReference type="Proteomes" id="UP001467690"/>
    </source>
</evidence>
<keyword evidence="7" id="KW-0675">Receptor</keyword>
<dbReference type="SUPFAM" id="SSF56935">
    <property type="entry name" value="Porins"/>
    <property type="match status" value="1"/>
</dbReference>
<evidence type="ECO:0000259" key="5">
    <source>
        <dbReference type="Pfam" id="PF00593"/>
    </source>
</evidence>
<accession>A0ABV1RMX6</accession>
<evidence type="ECO:0000256" key="4">
    <source>
        <dbReference type="RuleBase" id="RU003357"/>
    </source>
</evidence>
<comment type="similarity">
    <text evidence="4">Belongs to the TonB-dependent receptor family.</text>
</comment>